<keyword evidence="2" id="KW-1185">Reference proteome</keyword>
<dbReference type="Proteomes" id="UP000078540">
    <property type="component" value="Unassembled WGS sequence"/>
</dbReference>
<evidence type="ECO:0000313" key="2">
    <source>
        <dbReference type="Proteomes" id="UP000078540"/>
    </source>
</evidence>
<evidence type="ECO:0000313" key="1">
    <source>
        <dbReference type="EMBL" id="KYM84549.1"/>
    </source>
</evidence>
<name>A0A195BJK5_9HYME</name>
<accession>A0A195BJK5</accession>
<sequence length="104" mass="11835">MTLRTRRVTAARFVRFCQLDFTRLVSLPFLAFSLRLLLSPRRLGAAESTTLLSGGRAFNSTFNSTLRYVSPFLCREFLSRLRDNILEDGINANSDENVDINCAR</sequence>
<dbReference type="AlphaFoldDB" id="A0A195BJK5"/>
<protein>
    <submittedName>
        <fullName evidence="1">Uncharacterized protein</fullName>
    </submittedName>
</protein>
<gene>
    <name evidence="1" type="ORF">ALC53_05336</name>
</gene>
<organism evidence="1 2">
    <name type="scientific">Atta colombica</name>
    <dbReference type="NCBI Taxonomy" id="520822"/>
    <lineage>
        <taxon>Eukaryota</taxon>
        <taxon>Metazoa</taxon>
        <taxon>Ecdysozoa</taxon>
        <taxon>Arthropoda</taxon>
        <taxon>Hexapoda</taxon>
        <taxon>Insecta</taxon>
        <taxon>Pterygota</taxon>
        <taxon>Neoptera</taxon>
        <taxon>Endopterygota</taxon>
        <taxon>Hymenoptera</taxon>
        <taxon>Apocrita</taxon>
        <taxon>Aculeata</taxon>
        <taxon>Formicoidea</taxon>
        <taxon>Formicidae</taxon>
        <taxon>Myrmicinae</taxon>
        <taxon>Atta</taxon>
    </lineage>
</organism>
<dbReference type="EMBL" id="KQ976464">
    <property type="protein sequence ID" value="KYM84549.1"/>
    <property type="molecule type" value="Genomic_DNA"/>
</dbReference>
<reference evidence="1 2" key="1">
    <citation type="submission" date="2015-09" db="EMBL/GenBank/DDBJ databases">
        <title>Atta colombica WGS genome.</title>
        <authorList>
            <person name="Nygaard S."/>
            <person name="Hu H."/>
            <person name="Boomsma J."/>
            <person name="Zhang G."/>
        </authorList>
    </citation>
    <scope>NUCLEOTIDE SEQUENCE [LARGE SCALE GENOMIC DNA]</scope>
    <source>
        <strain evidence="1">Treedump-2</strain>
        <tissue evidence="1">Whole body</tissue>
    </source>
</reference>
<proteinExistence type="predicted"/>